<dbReference type="InterPro" id="IPR036322">
    <property type="entry name" value="WD40_repeat_dom_sf"/>
</dbReference>
<gene>
    <name evidence="2" type="ORF">CXQ85_004512</name>
</gene>
<dbReference type="EMBL" id="PKFO01000004">
    <property type="protein sequence ID" value="PVH20996.1"/>
    <property type="molecule type" value="Genomic_DNA"/>
</dbReference>
<organism evidence="2 3">
    <name type="scientific">Candidozyma haemuli</name>
    <dbReference type="NCBI Taxonomy" id="45357"/>
    <lineage>
        <taxon>Eukaryota</taxon>
        <taxon>Fungi</taxon>
        <taxon>Dikarya</taxon>
        <taxon>Ascomycota</taxon>
        <taxon>Saccharomycotina</taxon>
        <taxon>Pichiomycetes</taxon>
        <taxon>Metschnikowiaceae</taxon>
        <taxon>Candidozyma</taxon>
    </lineage>
</organism>
<proteinExistence type="predicted"/>
<dbReference type="RefSeq" id="XP_025341936.1">
    <property type="nucleotide sequence ID" value="XM_025488128.1"/>
</dbReference>
<dbReference type="InterPro" id="IPR015943">
    <property type="entry name" value="WD40/YVTN_repeat-like_dom_sf"/>
</dbReference>
<protein>
    <submittedName>
        <fullName evidence="2">Uncharacterized protein</fullName>
    </submittedName>
</protein>
<dbReference type="SUPFAM" id="SSF50978">
    <property type="entry name" value="WD40 repeat-like"/>
    <property type="match status" value="1"/>
</dbReference>
<dbReference type="OrthoDB" id="4080238at2759"/>
<sequence length="1254" mass="139940">MDCDVEPSVDPLAWLVEDPPPKSETVFTKQTLLNSPIILKFYPNFKVDTHKPWTGLPSRSINDEREQSLHPPEADSYFGDDMSEDDDDGLLWKTEEKSESPEVTRVTKFSLVDVIVKLGSLNVNGIEFPFPAALRDVALIPGSEDSDDSLLVSLKSGYLLLVRLYYMPKNYSDSSFSHKNAFDEKHYVFKPFIVQWWETSMNTEFLLDMDTSGAILCAQDSGLAVVSASASNVFRIYMCNHTELGVELSPHYNVPLEGTILHVCFVNSSAQATEENLLQLLTLSYSPSNRLELNLFQWYVSESFSEGSRRSTLPLTPLFSLPIFVVPLARNSSFLFICPTELIIVTMHNIISADYCFSRFIYTGSFPTSFAFPETQPDDTSIDEVYLASDSGVIYSVLVSENNASLTYKPILRVADAITTFTLKTTSNGHILQYSNDAGGARQLHIPELLPETDSDKIPYSEASQLQDYKNWAPLVDICIIDAYKTRTQVPYASQELWAVSGAGKRSKLANLSVAYPLRKDCKSYDALRKTERLFHLKLLDSRQLVFASLPFETRLLELEHEEYSDGSGSSETPEDQFTAIESPAIVTEEPTLFVDMMTTSDGMPLLLQITSSFVAFTDLEQCNKSALNGKSILHVSSAAGFLFMVVEQAKALSLEVVEVSTPNFNDDFEPSACMETVFSLPLHFDISAIQAVEIENGTGLLFLGTYEETTVIWPFTTDGGFLQDKQITINLGEQATYKDKFPRDLLIPSAFLWRSNKNELMVGTFTGYCLRFEISNNGTTTLIQDLRLGTTPITFTQLDQNVVLVALRNLWLFDFEESSFPTKAAFDEKISHSITSVAHMGSEEPSRHKLALVRDDGVTTASLFCHKGPLVRQITIGEAAKKLIYLENINVFVLLCKSKDPQSRLRFSDRKTVRMLPSVELDTKSGEQRDTAIFDATEVPVCAFLWHVERNDRISKKLIVGCSNGSKGSVKILDYCKFPIGTSSSSVGIKITELYSIPRDEPVTCIEQIGSTIFFASGESIFTTSYLLSDRKLRPVNTIKTLNSGIASMTSENAAGERRLIVSTKMDSVFEFEYVPGDSSENEELQLVKNDKSSRSLANHVKIDESIFVADKLHSTIHELTGSGESQRRGIYKTQSIPRLFRTSAKGPWVDENEHFHMVSVGVAGEVIAFDRLEVGSEELVQIREKLVEEGKIPSGASIDDLYERLERPFNTKLTGKAFQAIYKPFFGNGITKGLIDYDVDDLKRSSSSSIAL</sequence>
<name>A0A2V1ATZ6_9ASCO</name>
<comment type="caution">
    <text evidence="2">The sequence shown here is derived from an EMBL/GenBank/DDBJ whole genome shotgun (WGS) entry which is preliminary data.</text>
</comment>
<evidence type="ECO:0000256" key="1">
    <source>
        <dbReference type="SAM" id="MobiDB-lite"/>
    </source>
</evidence>
<reference evidence="2 3" key="1">
    <citation type="submission" date="2017-12" db="EMBL/GenBank/DDBJ databases">
        <title>Genome Sequence of a Multidrug-Resistant Candida haemulonii Isolate from a Patient with Chronic Leg Ulcers in Israel.</title>
        <authorList>
            <person name="Chow N.A."/>
            <person name="Gade L."/>
            <person name="Batra D."/>
            <person name="Rowe L.A."/>
            <person name="Ben-Ami R."/>
            <person name="Loparev V.N."/>
            <person name="Litvintseva A.P."/>
        </authorList>
    </citation>
    <scope>NUCLEOTIDE SEQUENCE [LARGE SCALE GENOMIC DNA]</scope>
    <source>
        <strain evidence="2 3">B11899</strain>
    </source>
</reference>
<evidence type="ECO:0000313" key="3">
    <source>
        <dbReference type="Proteomes" id="UP000244309"/>
    </source>
</evidence>
<keyword evidence="3" id="KW-1185">Reference proteome</keyword>
<evidence type="ECO:0000313" key="2">
    <source>
        <dbReference type="EMBL" id="PVH20996.1"/>
    </source>
</evidence>
<dbReference type="InterPro" id="IPR050358">
    <property type="entry name" value="RSE1/DDB1/CFT1"/>
</dbReference>
<dbReference type="GeneID" id="37009842"/>
<dbReference type="Proteomes" id="UP000244309">
    <property type="component" value="Unassembled WGS sequence"/>
</dbReference>
<dbReference type="STRING" id="45357.A0A2V1ATZ6"/>
<feature type="region of interest" description="Disordered" evidence="1">
    <location>
        <begin position="57"/>
        <end position="80"/>
    </location>
</feature>
<dbReference type="PANTHER" id="PTHR10644">
    <property type="entry name" value="DNA REPAIR/RNA PROCESSING CPSF FAMILY"/>
    <property type="match status" value="1"/>
</dbReference>
<dbReference type="VEuPathDB" id="FungiDB:CXQ85_004512"/>
<accession>A0A2V1ATZ6</accession>
<dbReference type="AlphaFoldDB" id="A0A2V1ATZ6"/>
<dbReference type="Gene3D" id="2.130.10.10">
    <property type="entry name" value="YVTN repeat-like/Quinoprotein amine dehydrogenase"/>
    <property type="match status" value="1"/>
</dbReference>